<organism evidence="4 5">
    <name type="scientific">Bifidobacterium choloepi</name>
    <dbReference type="NCBI Taxonomy" id="2614131"/>
    <lineage>
        <taxon>Bacteria</taxon>
        <taxon>Bacillati</taxon>
        <taxon>Actinomycetota</taxon>
        <taxon>Actinomycetes</taxon>
        <taxon>Bifidobacteriales</taxon>
        <taxon>Bifidobacteriaceae</taxon>
        <taxon>Bifidobacterium</taxon>
    </lineage>
</organism>
<keyword evidence="2" id="KW-0472">Membrane</keyword>
<feature type="transmembrane region" description="Helical" evidence="2">
    <location>
        <begin position="611"/>
        <end position="633"/>
    </location>
</feature>
<feature type="region of interest" description="Disordered" evidence="1">
    <location>
        <begin position="870"/>
        <end position="889"/>
    </location>
</feature>
<reference evidence="4 5" key="1">
    <citation type="submission" date="2019-09" db="EMBL/GenBank/DDBJ databases">
        <title>Phylogenetic characterization of a novel taxon of the genus Bifidobacterium: Bifidobacterium choloepi sp. nov.</title>
        <authorList>
            <person name="Modesto M."/>
            <person name="Satti M."/>
        </authorList>
    </citation>
    <scope>NUCLEOTIDE SEQUENCE [LARGE SCALE GENOMIC DNA]</scope>
    <source>
        <strain evidence="4 5">BRDM6</strain>
    </source>
</reference>
<feature type="transmembrane region" description="Helical" evidence="2">
    <location>
        <begin position="556"/>
        <end position="577"/>
    </location>
</feature>
<dbReference type="InterPro" id="IPR052901">
    <property type="entry name" value="Bact_TGase-like"/>
</dbReference>
<feature type="compositionally biased region" description="Basic residues" evidence="1">
    <location>
        <begin position="9"/>
        <end position="22"/>
    </location>
</feature>
<dbReference type="Pfam" id="PF01841">
    <property type="entry name" value="Transglut_core"/>
    <property type="match status" value="1"/>
</dbReference>
<feature type="transmembrane region" description="Helical" evidence="2">
    <location>
        <begin position="53"/>
        <end position="81"/>
    </location>
</feature>
<feature type="region of interest" description="Disordered" evidence="1">
    <location>
        <begin position="1165"/>
        <end position="1220"/>
    </location>
</feature>
<feature type="region of interest" description="Disordered" evidence="1">
    <location>
        <begin position="907"/>
        <end position="928"/>
    </location>
</feature>
<dbReference type="InterPro" id="IPR002931">
    <property type="entry name" value="Transglutaminase-like"/>
</dbReference>
<keyword evidence="2" id="KW-1133">Transmembrane helix</keyword>
<dbReference type="Pfam" id="PF11992">
    <property type="entry name" value="TgpA_N"/>
    <property type="match status" value="1"/>
</dbReference>
<feature type="compositionally biased region" description="Polar residues" evidence="1">
    <location>
        <begin position="907"/>
        <end position="923"/>
    </location>
</feature>
<dbReference type="Gene3D" id="3.10.620.30">
    <property type="match status" value="1"/>
</dbReference>
<dbReference type="SMART" id="SM00460">
    <property type="entry name" value="TGc"/>
    <property type="match status" value="1"/>
</dbReference>
<evidence type="ECO:0000313" key="4">
    <source>
        <dbReference type="EMBL" id="NEG69256.1"/>
    </source>
</evidence>
<evidence type="ECO:0000256" key="1">
    <source>
        <dbReference type="SAM" id="MobiDB-lite"/>
    </source>
</evidence>
<evidence type="ECO:0000256" key="2">
    <source>
        <dbReference type="SAM" id="Phobius"/>
    </source>
</evidence>
<feature type="transmembrane region" description="Helical" evidence="2">
    <location>
        <begin position="429"/>
        <end position="449"/>
    </location>
</feature>
<feature type="compositionally biased region" description="Low complexity" evidence="1">
    <location>
        <begin position="1172"/>
        <end position="1182"/>
    </location>
</feature>
<feature type="compositionally biased region" description="Acidic residues" evidence="1">
    <location>
        <begin position="1185"/>
        <end position="1200"/>
    </location>
</feature>
<dbReference type="RefSeq" id="WP_163226848.1">
    <property type="nucleotide sequence ID" value="NZ_VYSG01000001.1"/>
</dbReference>
<feature type="transmembrane region" description="Helical" evidence="2">
    <location>
        <begin position="486"/>
        <end position="506"/>
    </location>
</feature>
<gene>
    <name evidence="4" type="ORF">F6S87_01160</name>
</gene>
<keyword evidence="5" id="KW-1185">Reference proteome</keyword>
<name>A0A6I5MYI1_9BIFI</name>
<proteinExistence type="predicted"/>
<dbReference type="PANTHER" id="PTHR42736:SF1">
    <property type="entry name" value="PROTEIN-GLUTAMINE GAMMA-GLUTAMYLTRANSFERASE"/>
    <property type="match status" value="1"/>
</dbReference>
<feature type="transmembrane region" description="Helical" evidence="2">
    <location>
        <begin position="1244"/>
        <end position="1262"/>
    </location>
</feature>
<feature type="transmembrane region" description="Helical" evidence="2">
    <location>
        <begin position="673"/>
        <end position="695"/>
    </location>
</feature>
<accession>A0A6I5MYI1</accession>
<dbReference type="InterPro" id="IPR038765">
    <property type="entry name" value="Papain-like_cys_pep_sf"/>
</dbReference>
<keyword evidence="2" id="KW-0812">Transmembrane</keyword>
<dbReference type="InterPro" id="IPR002881">
    <property type="entry name" value="DUF58"/>
</dbReference>
<feature type="compositionally biased region" description="Low complexity" evidence="1">
    <location>
        <begin position="870"/>
        <end position="885"/>
    </location>
</feature>
<feature type="region of interest" description="Disordered" evidence="1">
    <location>
        <begin position="258"/>
        <end position="280"/>
    </location>
</feature>
<feature type="transmembrane region" description="Helical" evidence="2">
    <location>
        <begin position="21"/>
        <end position="47"/>
    </location>
</feature>
<feature type="region of interest" description="Disordered" evidence="1">
    <location>
        <begin position="1"/>
        <end position="22"/>
    </location>
</feature>
<feature type="transmembrane region" description="Helical" evidence="2">
    <location>
        <begin position="584"/>
        <end position="605"/>
    </location>
</feature>
<comment type="caution">
    <text evidence="4">The sequence shown here is derived from an EMBL/GenBank/DDBJ whole genome shotgun (WGS) entry which is preliminary data.</text>
</comment>
<feature type="region of interest" description="Disordered" evidence="1">
    <location>
        <begin position="189"/>
        <end position="217"/>
    </location>
</feature>
<dbReference type="PANTHER" id="PTHR42736">
    <property type="entry name" value="PROTEIN-GLUTAMINE GAMMA-GLUTAMYLTRANSFERASE"/>
    <property type="match status" value="1"/>
</dbReference>
<protein>
    <submittedName>
        <fullName evidence="4">DUF58 domain-containing protein</fullName>
    </submittedName>
</protein>
<feature type="transmembrane region" description="Helical" evidence="2">
    <location>
        <begin position="455"/>
        <end position="474"/>
    </location>
</feature>
<sequence length="1371" mass="143580">MSRADGPRRERRQRPPRRHRHGVFRPTVGGWLMLLATAAAWAAALWLRSRGPVAVAVALSTVCVLAVMCSLVQFVALRMVCPANRRRKHRRRRRGNDAASSTASGVSVWTMLAPPAVRLVADVDRIDEDGAVVERLQGAVSSALDDDVRLPRRRGLFRLVAHEASWRGLFGLVFVRTVLRSDTEFGVVPDGTGRPAPTEARPGSKTGMSDERSGQIREYMPGDTPHAIAWRHSARTGELMTKLTERDERRTVLVVVDPATGAGDDGGSGAAHPTTAHDSSPLDHAVAAVFAAFPELASPRDPHAAGRQPTRIVVTDGVHVAATPAGRLRLLAALEPSATSASRREIDGVVAALKRRLGGTVTVWRPSGADIAAQRAAGTPPLLTVRFRASGIASVRRAARKTASASSSPTAASALALPCCAPVSVIRHVLSSVALFAGIVLPAATLTNVVRPGLWTVYAVAGLAWIAVMTAVPLRRHPLSDNVRALVTTVVLVLGAAGFAAVAVHADVLSTTTMSASSPASRALAGMPWYRLAVADFRLGVAALGRQLPPVTVSGAGADLVVLVAVLFVLVLVRWILAFGRRAVPVLVTVAGALFGVAASFVPVTPSWTVLAGWAASLVVALVTTATPVAGAVRRESFRRVPSSSAPGRSGESLPVSTTGAARRAAVAVARTVPLPLVATLAAAGLTVSLTPSAITLAESFPLTANPTTGLLSSNTVNPLVDLRRTLAEGSSSTMLSYDWSTTLYLRMTTLSDFDGDVWSFDESLAGTADLYGSAAFASGQSTDESDGDGDATVNPVVWYVTELVDASAWRTVSSSYAADQSSPLTVDDSTSRAAIDTLDDLVVEPELFITNLESRFLPVAGFPLTLQSGARRTGDAATGTDTGDQGYLDATTGETDDADVDITVESTGESQSTVENRTSANGNDLDGWKSHTDGTVYNTDSTTFRGQRYVANGVYLTPITSTDSFGQLEQLADIADYLKTAPGFSTLGYWDTLDDNEAAVRAEYATLPAGESLPSQVTDVVDAARKAGVDTDAVAAGSRSAELAALKYLVGYFTDPDSGFVYSLSTPDGNAHDNMATIASFLDRKSGYCQHYASALAILGRAMGLPTRMVLGYIAKPAPQQGEGRQSATGFLKEYDVASDQLHAWTEVYVSGVGWVPFDVTPATTADGNDSSASASASASATDEPTDPDATVTEDETDAADSQAAADVDDTADADGGTARDMSWTTALADWMRDHPAGACVCAAGLLVVVAALVTGIVFGVRRMRRRHRIDGWSAAMALAAGDGAGDDDRNAGWLAAWSAILDRAREAGVQLPASADDLQMARLISATPEFPVPPAIVTKVAGQASAAAFGGRCEPLPAAWIDEILPKRR</sequence>
<evidence type="ECO:0000259" key="3">
    <source>
        <dbReference type="SMART" id="SM00460"/>
    </source>
</evidence>
<dbReference type="Pfam" id="PF01882">
    <property type="entry name" value="DUF58"/>
    <property type="match status" value="1"/>
</dbReference>
<evidence type="ECO:0000313" key="5">
    <source>
        <dbReference type="Proteomes" id="UP000469292"/>
    </source>
</evidence>
<dbReference type="InterPro" id="IPR021878">
    <property type="entry name" value="TgpA_N"/>
</dbReference>
<feature type="domain" description="Transglutaminase-like" evidence="3">
    <location>
        <begin position="1082"/>
        <end position="1163"/>
    </location>
</feature>
<dbReference type="SUPFAM" id="SSF54001">
    <property type="entry name" value="Cysteine proteinases"/>
    <property type="match status" value="1"/>
</dbReference>
<dbReference type="EMBL" id="VYSG01000001">
    <property type="protein sequence ID" value="NEG69256.1"/>
    <property type="molecule type" value="Genomic_DNA"/>
</dbReference>
<dbReference type="Proteomes" id="UP000469292">
    <property type="component" value="Unassembled WGS sequence"/>
</dbReference>